<keyword evidence="1" id="KW-0964">Secreted</keyword>
<feature type="domain" description="Gram-positive cocci surface proteins LPxTG" evidence="4">
    <location>
        <begin position="151"/>
        <end position="186"/>
    </location>
</feature>
<feature type="region of interest" description="Disordered" evidence="2">
    <location>
        <begin position="36"/>
        <end position="155"/>
    </location>
</feature>
<keyword evidence="3" id="KW-1133">Transmembrane helix</keyword>
<dbReference type="Pfam" id="PF00746">
    <property type="entry name" value="Gram_pos_anchor"/>
    <property type="match status" value="1"/>
</dbReference>
<keyword evidence="3" id="KW-0812">Transmembrane</keyword>
<accession>A0A6J7Q4T2</accession>
<evidence type="ECO:0000313" key="5">
    <source>
        <dbReference type="EMBL" id="CAB5012750.1"/>
    </source>
</evidence>
<evidence type="ECO:0000259" key="4">
    <source>
        <dbReference type="PROSITE" id="PS50847"/>
    </source>
</evidence>
<feature type="compositionally biased region" description="Polar residues" evidence="2">
    <location>
        <begin position="139"/>
        <end position="155"/>
    </location>
</feature>
<dbReference type="PROSITE" id="PS50847">
    <property type="entry name" value="GRAM_POS_ANCHORING"/>
    <property type="match status" value="1"/>
</dbReference>
<feature type="transmembrane region" description="Helical" evidence="3">
    <location>
        <begin position="12"/>
        <end position="33"/>
    </location>
</feature>
<evidence type="ECO:0000256" key="2">
    <source>
        <dbReference type="SAM" id="MobiDB-lite"/>
    </source>
</evidence>
<keyword evidence="3" id="KW-0472">Membrane</keyword>
<reference evidence="5" key="1">
    <citation type="submission" date="2020-05" db="EMBL/GenBank/DDBJ databases">
        <authorList>
            <person name="Chiriac C."/>
            <person name="Salcher M."/>
            <person name="Ghai R."/>
            <person name="Kavagutti S V."/>
        </authorList>
    </citation>
    <scope>NUCLEOTIDE SEQUENCE</scope>
</reference>
<feature type="compositionally biased region" description="Low complexity" evidence="2">
    <location>
        <begin position="107"/>
        <end position="135"/>
    </location>
</feature>
<feature type="compositionally biased region" description="Acidic residues" evidence="2">
    <location>
        <begin position="93"/>
        <end position="106"/>
    </location>
</feature>
<protein>
    <submittedName>
        <fullName evidence="5">Unannotated protein</fullName>
    </submittedName>
</protein>
<evidence type="ECO:0000256" key="3">
    <source>
        <dbReference type="SAM" id="Phobius"/>
    </source>
</evidence>
<name>A0A6J7Q4T2_9ZZZZ</name>
<gene>
    <name evidence="5" type="ORF">UFOPK3931_02907</name>
</gene>
<organism evidence="5">
    <name type="scientific">freshwater metagenome</name>
    <dbReference type="NCBI Taxonomy" id="449393"/>
    <lineage>
        <taxon>unclassified sequences</taxon>
        <taxon>metagenomes</taxon>
        <taxon>ecological metagenomes</taxon>
    </lineage>
</organism>
<proteinExistence type="predicted"/>
<dbReference type="AlphaFoldDB" id="A0A6J7Q4T2"/>
<feature type="compositionally biased region" description="Polar residues" evidence="2">
    <location>
        <begin position="43"/>
        <end position="55"/>
    </location>
</feature>
<feature type="transmembrane region" description="Helical" evidence="3">
    <location>
        <begin position="161"/>
        <end position="180"/>
    </location>
</feature>
<evidence type="ECO:0000256" key="1">
    <source>
        <dbReference type="ARBA" id="ARBA00022525"/>
    </source>
</evidence>
<dbReference type="NCBIfam" id="TIGR01167">
    <property type="entry name" value="LPXTG_anchor"/>
    <property type="match status" value="1"/>
</dbReference>
<sequence>MNQSDGSTHSRFKMGLISMAAGSALVIGGLWIVPAHAEGGSDQGSCNSEQTPNEGDNSDCSSCDSQQPEGEGDNSGADNSDCSSCDSEGTSSESDDESSDCSDSEETTTTVEETTTTVAETTTTVAETTTSVASEGPAPTTSVDQQSEAVLPSTGSNSTSLLVAFGGLLLGLGLVVAAAGRRNAAH</sequence>
<dbReference type="EMBL" id="CAFBOL010000116">
    <property type="protein sequence ID" value="CAB5012750.1"/>
    <property type="molecule type" value="Genomic_DNA"/>
</dbReference>
<feature type="compositionally biased region" description="Low complexity" evidence="2">
    <location>
        <begin position="80"/>
        <end position="92"/>
    </location>
</feature>
<dbReference type="InterPro" id="IPR019931">
    <property type="entry name" value="LPXTG_anchor"/>
</dbReference>
<feature type="compositionally biased region" description="Low complexity" evidence="2">
    <location>
        <begin position="58"/>
        <end position="67"/>
    </location>
</feature>